<accession>A0A840PWG7</accession>
<dbReference type="Proteomes" id="UP000557217">
    <property type="component" value="Unassembled WGS sequence"/>
</dbReference>
<keyword evidence="2" id="KW-1185">Reference proteome</keyword>
<evidence type="ECO:0000313" key="1">
    <source>
        <dbReference type="EMBL" id="MBB5149052.1"/>
    </source>
</evidence>
<sequence>MIILFDLILPELHGFDVLKQLHTIHTSEQLT</sequence>
<organism evidence="1 2">
    <name type="scientific">Ureibacillus thermosphaericus</name>
    <dbReference type="NCBI Taxonomy" id="51173"/>
    <lineage>
        <taxon>Bacteria</taxon>
        <taxon>Bacillati</taxon>
        <taxon>Bacillota</taxon>
        <taxon>Bacilli</taxon>
        <taxon>Bacillales</taxon>
        <taxon>Caryophanaceae</taxon>
        <taxon>Ureibacillus</taxon>
    </lineage>
</organism>
<name>A0A840PWG7_URETH</name>
<proteinExistence type="predicted"/>
<evidence type="ECO:0000313" key="2">
    <source>
        <dbReference type="Proteomes" id="UP000557217"/>
    </source>
</evidence>
<comment type="caution">
    <text evidence="1">The sequence shown here is derived from an EMBL/GenBank/DDBJ whole genome shotgun (WGS) entry which is preliminary data.</text>
</comment>
<dbReference type="GO" id="GO:0003677">
    <property type="term" value="F:DNA binding"/>
    <property type="evidence" value="ECO:0007669"/>
    <property type="project" value="UniProtKB-KW"/>
</dbReference>
<reference evidence="1 2" key="1">
    <citation type="submission" date="2020-08" db="EMBL/GenBank/DDBJ databases">
        <title>Genomic Encyclopedia of Type Strains, Phase IV (KMG-IV): sequencing the most valuable type-strain genomes for metagenomic binning, comparative biology and taxonomic classification.</title>
        <authorList>
            <person name="Goeker M."/>
        </authorList>
    </citation>
    <scope>NUCLEOTIDE SEQUENCE [LARGE SCALE GENOMIC DNA]</scope>
    <source>
        <strain evidence="1 2">DSM 10633</strain>
    </source>
</reference>
<dbReference type="EMBL" id="JACHGZ010000013">
    <property type="protein sequence ID" value="MBB5149052.1"/>
    <property type="molecule type" value="Genomic_DNA"/>
</dbReference>
<protein>
    <submittedName>
        <fullName evidence="1">DNA-binding response OmpR family regulator</fullName>
    </submittedName>
</protein>
<dbReference type="AlphaFoldDB" id="A0A840PWG7"/>
<gene>
    <name evidence="1" type="ORF">HNR36_001438</name>
</gene>
<keyword evidence="1" id="KW-0238">DNA-binding</keyword>